<feature type="compositionally biased region" description="Polar residues" evidence="1">
    <location>
        <begin position="55"/>
        <end position="65"/>
    </location>
</feature>
<organism evidence="2 3">
    <name type="scientific">Datura stramonium</name>
    <name type="common">Jimsonweed</name>
    <name type="synonym">Common thornapple</name>
    <dbReference type="NCBI Taxonomy" id="4076"/>
    <lineage>
        <taxon>Eukaryota</taxon>
        <taxon>Viridiplantae</taxon>
        <taxon>Streptophyta</taxon>
        <taxon>Embryophyta</taxon>
        <taxon>Tracheophyta</taxon>
        <taxon>Spermatophyta</taxon>
        <taxon>Magnoliopsida</taxon>
        <taxon>eudicotyledons</taxon>
        <taxon>Gunneridae</taxon>
        <taxon>Pentapetalae</taxon>
        <taxon>asterids</taxon>
        <taxon>lamiids</taxon>
        <taxon>Solanales</taxon>
        <taxon>Solanaceae</taxon>
        <taxon>Solanoideae</taxon>
        <taxon>Datureae</taxon>
        <taxon>Datura</taxon>
    </lineage>
</organism>
<proteinExistence type="predicted"/>
<evidence type="ECO:0000313" key="3">
    <source>
        <dbReference type="Proteomes" id="UP000823775"/>
    </source>
</evidence>
<feature type="region of interest" description="Disordered" evidence="1">
    <location>
        <begin position="1"/>
        <end position="25"/>
    </location>
</feature>
<protein>
    <submittedName>
        <fullName evidence="2">Uncharacterized protein</fullName>
    </submittedName>
</protein>
<dbReference type="EMBL" id="JACEIK010003414">
    <property type="protein sequence ID" value="MCD9641634.1"/>
    <property type="molecule type" value="Genomic_DNA"/>
</dbReference>
<reference evidence="2 3" key="1">
    <citation type="journal article" date="2021" name="BMC Genomics">
        <title>Datura genome reveals duplications of psychoactive alkaloid biosynthetic genes and high mutation rate following tissue culture.</title>
        <authorList>
            <person name="Rajewski A."/>
            <person name="Carter-House D."/>
            <person name="Stajich J."/>
            <person name="Litt A."/>
        </authorList>
    </citation>
    <scope>NUCLEOTIDE SEQUENCE [LARGE SCALE GENOMIC DNA]</scope>
    <source>
        <strain evidence="2">AR-01</strain>
    </source>
</reference>
<comment type="caution">
    <text evidence="2">The sequence shown here is derived from an EMBL/GenBank/DDBJ whole genome shotgun (WGS) entry which is preliminary data.</text>
</comment>
<name>A0ABS8V652_DATST</name>
<dbReference type="Proteomes" id="UP000823775">
    <property type="component" value="Unassembled WGS sequence"/>
</dbReference>
<evidence type="ECO:0000256" key="1">
    <source>
        <dbReference type="SAM" id="MobiDB-lite"/>
    </source>
</evidence>
<accession>A0ABS8V652</accession>
<gene>
    <name evidence="2" type="ORF">HAX54_027949</name>
</gene>
<sequence>MTSKAFKKAMKATWGKTSDEKSKREDAFNGGSIFFRCGKKGMVVCIGSVHELKNSGGTNPETVVSSEEGIDEGIMPDFVPGTNNEESQELNLRPWKHQSSHPLDFNHN</sequence>
<keyword evidence="3" id="KW-1185">Reference proteome</keyword>
<evidence type="ECO:0000313" key="2">
    <source>
        <dbReference type="EMBL" id="MCD9641634.1"/>
    </source>
</evidence>
<feature type="region of interest" description="Disordered" evidence="1">
    <location>
        <begin position="55"/>
        <end position="108"/>
    </location>
</feature>
<feature type="compositionally biased region" description="Basic residues" evidence="1">
    <location>
        <begin position="1"/>
        <end position="10"/>
    </location>
</feature>